<dbReference type="GO" id="GO:1904680">
    <property type="term" value="F:peptide transmembrane transporter activity"/>
    <property type="evidence" value="ECO:0007669"/>
    <property type="project" value="TreeGrafter"/>
</dbReference>
<accession>A0A069ZRI3</accession>
<evidence type="ECO:0000313" key="2">
    <source>
        <dbReference type="EMBL" id="AJR10520.1"/>
    </source>
</evidence>
<dbReference type="PATRIC" id="fig|83560.10.peg.455"/>
<sequence>MPKKKFLYILIPFLSLTFGLTSCHQKEENLRNILRVAICHDPMSLDPRQVFLIKDVCIAKALYEGLVRENDGSLHLALAERYSLSQDRCVYTFFLKKTFWHNGDLVTAYDFEESIKQFYLHEVDNVALRLLALIKNSHAVLKGDIPVENLGVRALDEHTLEITLEHPSSHFLETLTHPVFYPVHASLREYYRNRSKRSLPIISNGPFIIRCYEPQNFLLLDKNPFYHDQKNVSLDAVRLQIVPDIHTAVQLFQKKYVDLVGLPWSSSFPLEEQKNLSQDFLYDYPVLNCTVLFCNVNHKPLDNPSLRAALSLAIDRETLLKLAGKGSIATSFVHPSLSKMPLDVLSQKERISLAKNYLAEALKTVPQEELKKITLIYPIESIVLRAVVQEIRQQLFDVLGFKISTLGLEYHSFLDKRSKGEFSLSTGNWVADYQQAKAFLSILGNGTKYKDYQVIDWQNQEYTDIVSRLLVEDSTDLQILAEQLLLKESPLIPLYHLDYAYAKHPKVSNLQTSSLGEIDLKRVSLVE</sequence>
<reference evidence="2 3" key="1">
    <citation type="submission" date="2014-02" db="EMBL/GenBank/DDBJ databases">
        <authorList>
            <person name="Chen C."/>
            <person name="Conrad T.A."/>
            <person name="Zhou Z."/>
            <person name="Lai Z."/>
            <person name="Zhong G."/>
        </authorList>
    </citation>
    <scope>NUCLEOTIDE SEQUENCE [LARGE SCALE GENOMIC DNA]</scope>
    <source>
        <strain evidence="2 3">Nigg3-28</strain>
    </source>
</reference>
<dbReference type="EMBL" id="CP007217">
    <property type="protein sequence ID" value="AJR10520.1"/>
    <property type="molecule type" value="Genomic_DNA"/>
</dbReference>
<dbReference type="SUPFAM" id="SSF53850">
    <property type="entry name" value="Periplasmic binding protein-like II"/>
    <property type="match status" value="1"/>
</dbReference>
<organism evidence="2 3">
    <name type="scientific">Chlamydia muridarum</name>
    <dbReference type="NCBI Taxonomy" id="83560"/>
    <lineage>
        <taxon>Bacteria</taxon>
        <taxon>Pseudomonadati</taxon>
        <taxon>Chlamydiota</taxon>
        <taxon>Chlamydiia</taxon>
        <taxon>Chlamydiales</taxon>
        <taxon>Chlamydiaceae</taxon>
        <taxon>Chlamydia/Chlamydophila group</taxon>
        <taxon>Chlamydia</taxon>
    </lineage>
</organism>
<protein>
    <submittedName>
        <fullName evidence="2">Peptide-binding protein</fullName>
    </submittedName>
</protein>
<dbReference type="GO" id="GO:0030288">
    <property type="term" value="C:outer membrane-bounded periplasmic space"/>
    <property type="evidence" value="ECO:0007669"/>
    <property type="project" value="UniProtKB-ARBA"/>
</dbReference>
<dbReference type="GeneID" id="1245799"/>
<dbReference type="Gene3D" id="3.90.76.10">
    <property type="entry name" value="Dipeptide-binding Protein, Domain 1"/>
    <property type="match status" value="1"/>
</dbReference>
<dbReference type="RefSeq" id="WP_010230472.1">
    <property type="nucleotide sequence ID" value="NZ_CP007217.1"/>
</dbReference>
<dbReference type="PROSITE" id="PS51257">
    <property type="entry name" value="PROKAR_LIPOPROTEIN"/>
    <property type="match status" value="1"/>
</dbReference>
<evidence type="ECO:0000313" key="3">
    <source>
        <dbReference type="Proteomes" id="UP000260363"/>
    </source>
</evidence>
<dbReference type="Gene3D" id="3.40.190.10">
    <property type="entry name" value="Periplasmic binding protein-like II"/>
    <property type="match status" value="1"/>
</dbReference>
<proteinExistence type="predicted"/>
<name>A0A069ZRI3_CHLMR</name>
<dbReference type="InterPro" id="IPR000914">
    <property type="entry name" value="SBP_5_dom"/>
</dbReference>
<dbReference type="Pfam" id="PF00496">
    <property type="entry name" value="SBP_bac_5"/>
    <property type="match status" value="1"/>
</dbReference>
<dbReference type="STRING" id="83560.NC80_02205"/>
<dbReference type="InterPro" id="IPR039424">
    <property type="entry name" value="SBP_5"/>
</dbReference>
<dbReference type="PIRSF" id="PIRSF002741">
    <property type="entry name" value="MppA"/>
    <property type="match status" value="1"/>
</dbReference>
<dbReference type="CDD" id="cd08504">
    <property type="entry name" value="PBP2_OppA"/>
    <property type="match status" value="1"/>
</dbReference>
<dbReference type="PANTHER" id="PTHR30290:SF83">
    <property type="entry name" value="ABC TRANSPORTER SUBSTRATE-BINDING PROTEIN"/>
    <property type="match status" value="1"/>
</dbReference>
<dbReference type="KEGG" id="cmx:DNC_02225"/>
<dbReference type="PANTHER" id="PTHR30290">
    <property type="entry name" value="PERIPLASMIC BINDING COMPONENT OF ABC TRANSPORTER"/>
    <property type="match status" value="1"/>
</dbReference>
<dbReference type="InterPro" id="IPR030678">
    <property type="entry name" value="Peptide/Ni-bd"/>
</dbReference>
<gene>
    <name evidence="2" type="ORF">BD36_02375</name>
</gene>
<feature type="domain" description="Solute-binding protein family 5" evidence="1">
    <location>
        <begin position="75"/>
        <end position="449"/>
    </location>
</feature>
<dbReference type="KEGG" id="cmg:NC81_02220"/>
<dbReference type="GO" id="GO:0043190">
    <property type="term" value="C:ATP-binding cassette (ABC) transporter complex"/>
    <property type="evidence" value="ECO:0007669"/>
    <property type="project" value="InterPro"/>
</dbReference>
<dbReference type="Gene3D" id="3.10.105.10">
    <property type="entry name" value="Dipeptide-binding Protein, Domain 3"/>
    <property type="match status" value="1"/>
</dbReference>
<dbReference type="GO" id="GO:0015833">
    <property type="term" value="P:peptide transport"/>
    <property type="evidence" value="ECO:0007669"/>
    <property type="project" value="TreeGrafter"/>
</dbReference>
<evidence type="ECO:0000259" key="1">
    <source>
        <dbReference type="Pfam" id="PF00496"/>
    </source>
</evidence>
<dbReference type="KEGG" id="cmm:NC80_02205"/>
<dbReference type="Proteomes" id="UP000260363">
    <property type="component" value="Chromosome"/>
</dbReference>
<dbReference type="AlphaFoldDB" id="A0A069ZRI3"/>
<dbReference type="OMA" id="SSWGDPQ"/>